<evidence type="ECO:0000256" key="5">
    <source>
        <dbReference type="ARBA" id="ARBA00022723"/>
    </source>
</evidence>
<reference evidence="14" key="2">
    <citation type="submission" date="2021-04" db="EMBL/GenBank/DDBJ databases">
        <authorList>
            <person name="Gilroy R."/>
        </authorList>
    </citation>
    <scope>NUCLEOTIDE SEQUENCE</scope>
    <source>
        <strain evidence="14">CHK186-16707</strain>
    </source>
</reference>
<dbReference type="GO" id="GO:0046872">
    <property type="term" value="F:metal ion binding"/>
    <property type="evidence" value="ECO:0007669"/>
    <property type="project" value="UniProtKB-KW"/>
</dbReference>
<proteinExistence type="inferred from homology"/>
<dbReference type="Pfam" id="PF22608">
    <property type="entry name" value="DNAX_ATPase_lid"/>
    <property type="match status" value="1"/>
</dbReference>
<keyword evidence="4 11" id="KW-0235">DNA replication</keyword>
<accession>A0A9D2KL38</accession>
<evidence type="ECO:0000256" key="7">
    <source>
        <dbReference type="ARBA" id="ARBA00022833"/>
    </source>
</evidence>
<name>A0A9D2KL38_9BACT</name>
<dbReference type="GO" id="GO:0006261">
    <property type="term" value="P:DNA-templated DNA replication"/>
    <property type="evidence" value="ECO:0007669"/>
    <property type="project" value="TreeGrafter"/>
</dbReference>
<dbReference type="InterPro" id="IPR012763">
    <property type="entry name" value="DNA_pol_III_sug/sutau_N"/>
</dbReference>
<dbReference type="AlphaFoldDB" id="A0A9D2KL38"/>
<dbReference type="PANTHER" id="PTHR11669:SF0">
    <property type="entry name" value="PROTEIN STICHEL-LIKE 2"/>
    <property type="match status" value="1"/>
</dbReference>
<dbReference type="SUPFAM" id="SSF52540">
    <property type="entry name" value="P-loop containing nucleoside triphosphate hydrolases"/>
    <property type="match status" value="1"/>
</dbReference>
<dbReference type="InterPro" id="IPR022754">
    <property type="entry name" value="DNA_pol_III_gamma-3"/>
</dbReference>
<sequence length="685" mass="72393">MANASLAALYRPQTFAQVVGQDMVKSILSRAAQEDRVAPAYLLSGTRGVGKTTIARIFAKALNCVHAPTGEPCNECEACRRITQGGFVDVVEIDGASNRGIDDVRRLRDAVGYAPLEGRYKVFIIDEAHMLTKEAFNALLKTLEEPPPRVTFILATTEQHKFPVTIVSRCQHFVFRQIPEAALEAHIVSVLEREGRTFEPEAAKLIARRAAGSVRDAMSLLGQVLALGGVGSGDGEDRPLTAAQARDVLGLAGQEVMDRLLGVLAAHDAGGVASLVRELLLQGVDMGFFLRELGGLWRNLFLLRQAGAAAAADLSLPEAEVRRLTEMAGHFSLTYIHAAWQMTLDGQRRILTSLEPAAGLELLLLNLALLPRLLPLAELNPAGTPPAESNGGPTPVAPSSSVASEDGAALSFPSVGSASSGVGGPSARRAEEATPRPAFVPPARREAPRRSGPPAQPASGGGTDEVPAYLLDDEVPLPEPDGPAAGDAVVAYLADIPAAGASGDGGPVAPGGRPSAPVSGRPGSASRRAAEGAAPRLSAAPTARGASSPVPPSPPATAAVDAEKAPLDPSLRWTDFLAFCEGRTEVPVPMLRQFEGSVRGDNLVLRARSQVMFNQMQRPPLSKGLEKLAAEWSGRVLSPVFLPPSQEHKTEAEWRTEMLEHPVVRTLQTLYDATLLRCSPVDENR</sequence>
<feature type="compositionally biased region" description="Low complexity" evidence="12">
    <location>
        <begin position="517"/>
        <end position="536"/>
    </location>
</feature>
<gene>
    <name evidence="11 14" type="primary">dnaX</name>
    <name evidence="14" type="ORF">H9962_04015</name>
</gene>
<evidence type="ECO:0000256" key="8">
    <source>
        <dbReference type="ARBA" id="ARBA00022840"/>
    </source>
</evidence>
<dbReference type="GO" id="GO:0003887">
    <property type="term" value="F:DNA-directed DNA polymerase activity"/>
    <property type="evidence" value="ECO:0007669"/>
    <property type="project" value="UniProtKB-KW"/>
</dbReference>
<dbReference type="InterPro" id="IPR045085">
    <property type="entry name" value="HLD_clamp_pol_III_gamma_tau"/>
</dbReference>
<comment type="function">
    <text evidence="11">DNA polymerase III is a complex, multichain enzyme responsible for most of the replicative synthesis in bacteria. This DNA polymerase also exhibits 3' to 5' exonuclease activity.</text>
</comment>
<evidence type="ECO:0000256" key="10">
    <source>
        <dbReference type="ARBA" id="ARBA00049244"/>
    </source>
</evidence>
<evidence type="ECO:0000256" key="12">
    <source>
        <dbReference type="SAM" id="MobiDB-lite"/>
    </source>
</evidence>
<keyword evidence="6 11" id="KW-0547">Nucleotide-binding</keyword>
<keyword evidence="5" id="KW-0479">Metal-binding</keyword>
<evidence type="ECO:0000313" key="15">
    <source>
        <dbReference type="Proteomes" id="UP000824225"/>
    </source>
</evidence>
<keyword evidence="7" id="KW-0862">Zinc</keyword>
<dbReference type="InterPro" id="IPR003593">
    <property type="entry name" value="AAA+_ATPase"/>
</dbReference>
<protein>
    <recommendedName>
        <fullName evidence="11">DNA polymerase III subunit gamma/tau</fullName>
        <ecNumber evidence="11">2.7.7.7</ecNumber>
    </recommendedName>
</protein>
<dbReference type="NCBIfam" id="TIGR02397">
    <property type="entry name" value="dnaX_nterm"/>
    <property type="match status" value="1"/>
</dbReference>
<feature type="region of interest" description="Disordered" evidence="12">
    <location>
        <begin position="501"/>
        <end position="563"/>
    </location>
</feature>
<dbReference type="Gene3D" id="3.40.50.300">
    <property type="entry name" value="P-loop containing nucleotide triphosphate hydrolases"/>
    <property type="match status" value="1"/>
</dbReference>
<evidence type="ECO:0000259" key="13">
    <source>
        <dbReference type="SMART" id="SM00382"/>
    </source>
</evidence>
<dbReference type="PANTHER" id="PTHR11669">
    <property type="entry name" value="REPLICATION FACTOR C / DNA POLYMERASE III GAMMA-TAU SUBUNIT"/>
    <property type="match status" value="1"/>
</dbReference>
<keyword evidence="8 11" id="KW-0067">ATP-binding</keyword>
<evidence type="ECO:0000256" key="11">
    <source>
        <dbReference type="RuleBase" id="RU364063"/>
    </source>
</evidence>
<dbReference type="Proteomes" id="UP000824225">
    <property type="component" value="Unassembled WGS sequence"/>
</dbReference>
<dbReference type="GO" id="GO:0005524">
    <property type="term" value="F:ATP binding"/>
    <property type="evidence" value="ECO:0007669"/>
    <property type="project" value="UniProtKB-KW"/>
</dbReference>
<organism evidence="14 15">
    <name type="scientific">Candidatus Mailhella merdigallinarum</name>
    <dbReference type="NCBI Taxonomy" id="2838658"/>
    <lineage>
        <taxon>Bacteria</taxon>
        <taxon>Pseudomonadati</taxon>
        <taxon>Thermodesulfobacteriota</taxon>
        <taxon>Desulfovibrionia</taxon>
        <taxon>Desulfovibrionales</taxon>
        <taxon>Desulfovibrionaceae</taxon>
        <taxon>Mailhella</taxon>
    </lineage>
</organism>
<evidence type="ECO:0000256" key="6">
    <source>
        <dbReference type="ARBA" id="ARBA00022741"/>
    </source>
</evidence>
<evidence type="ECO:0000256" key="3">
    <source>
        <dbReference type="ARBA" id="ARBA00022695"/>
    </source>
</evidence>
<evidence type="ECO:0000256" key="4">
    <source>
        <dbReference type="ARBA" id="ARBA00022705"/>
    </source>
</evidence>
<evidence type="ECO:0000313" key="14">
    <source>
        <dbReference type="EMBL" id="HJA08341.1"/>
    </source>
</evidence>
<dbReference type="InterPro" id="IPR027417">
    <property type="entry name" value="P-loop_NTPase"/>
</dbReference>
<dbReference type="Gene3D" id="1.20.272.10">
    <property type="match status" value="1"/>
</dbReference>
<comment type="caution">
    <text evidence="14">The sequence shown here is derived from an EMBL/GenBank/DDBJ whole genome shotgun (WGS) entry which is preliminary data.</text>
</comment>
<dbReference type="SUPFAM" id="SSF48019">
    <property type="entry name" value="post-AAA+ oligomerization domain-like"/>
    <property type="match status" value="1"/>
</dbReference>
<dbReference type="EC" id="2.7.7.7" evidence="11"/>
<dbReference type="FunFam" id="3.40.50.300:FF:000014">
    <property type="entry name" value="DNA polymerase III subunit gamma/tau"/>
    <property type="match status" value="1"/>
</dbReference>
<dbReference type="EMBL" id="DXAN01000011">
    <property type="protein sequence ID" value="HJA08341.1"/>
    <property type="molecule type" value="Genomic_DNA"/>
</dbReference>
<dbReference type="Pfam" id="PF13177">
    <property type="entry name" value="DNA_pol3_delta2"/>
    <property type="match status" value="1"/>
</dbReference>
<keyword evidence="2 11" id="KW-0808">Transferase</keyword>
<dbReference type="GO" id="GO:0003677">
    <property type="term" value="F:DNA binding"/>
    <property type="evidence" value="ECO:0007669"/>
    <property type="project" value="InterPro"/>
</dbReference>
<dbReference type="InterPro" id="IPR050238">
    <property type="entry name" value="DNA_Rep/Repair_Clamp_Loader"/>
</dbReference>
<comment type="catalytic activity">
    <reaction evidence="10 11">
        <text>DNA(n) + a 2'-deoxyribonucleoside 5'-triphosphate = DNA(n+1) + diphosphate</text>
        <dbReference type="Rhea" id="RHEA:22508"/>
        <dbReference type="Rhea" id="RHEA-COMP:17339"/>
        <dbReference type="Rhea" id="RHEA-COMP:17340"/>
        <dbReference type="ChEBI" id="CHEBI:33019"/>
        <dbReference type="ChEBI" id="CHEBI:61560"/>
        <dbReference type="ChEBI" id="CHEBI:173112"/>
        <dbReference type="EC" id="2.7.7.7"/>
    </reaction>
</comment>
<evidence type="ECO:0000256" key="2">
    <source>
        <dbReference type="ARBA" id="ARBA00022679"/>
    </source>
</evidence>
<keyword evidence="3 11" id="KW-0548">Nucleotidyltransferase</keyword>
<reference evidence="14" key="1">
    <citation type="journal article" date="2021" name="PeerJ">
        <title>Extensive microbial diversity within the chicken gut microbiome revealed by metagenomics and culture.</title>
        <authorList>
            <person name="Gilroy R."/>
            <person name="Ravi A."/>
            <person name="Getino M."/>
            <person name="Pursley I."/>
            <person name="Horton D.L."/>
            <person name="Alikhan N.F."/>
            <person name="Baker D."/>
            <person name="Gharbi K."/>
            <person name="Hall N."/>
            <person name="Watson M."/>
            <person name="Adriaenssens E.M."/>
            <person name="Foster-Nyarko E."/>
            <person name="Jarju S."/>
            <person name="Secka A."/>
            <person name="Antonio M."/>
            <person name="Oren A."/>
            <person name="Chaudhuri R.R."/>
            <person name="La Ragione R."/>
            <person name="Hildebrand F."/>
            <person name="Pallen M.J."/>
        </authorList>
    </citation>
    <scope>NUCLEOTIDE SEQUENCE</scope>
    <source>
        <strain evidence="14">CHK186-16707</strain>
    </source>
</reference>
<dbReference type="SMART" id="SM00382">
    <property type="entry name" value="AAA"/>
    <property type="match status" value="1"/>
</dbReference>
<dbReference type="GO" id="GO:0009360">
    <property type="term" value="C:DNA polymerase III complex"/>
    <property type="evidence" value="ECO:0007669"/>
    <property type="project" value="InterPro"/>
</dbReference>
<dbReference type="Pfam" id="PF12169">
    <property type="entry name" value="DNA_pol3_gamma3"/>
    <property type="match status" value="1"/>
</dbReference>
<dbReference type="Gene3D" id="1.10.8.60">
    <property type="match status" value="1"/>
</dbReference>
<comment type="similarity">
    <text evidence="1 11">Belongs to the DnaX/STICHEL family.</text>
</comment>
<evidence type="ECO:0000256" key="9">
    <source>
        <dbReference type="ARBA" id="ARBA00022932"/>
    </source>
</evidence>
<dbReference type="PRINTS" id="PR00830">
    <property type="entry name" value="ENDOLAPTASE"/>
</dbReference>
<feature type="domain" description="AAA+ ATPase" evidence="13">
    <location>
        <begin position="37"/>
        <end position="179"/>
    </location>
</feature>
<comment type="subunit">
    <text evidence="11">DNA polymerase III contains a core (composed of alpha, epsilon and theta chains) that associates with a tau subunit. This core dimerizes to form the POLIII' complex. PolIII' associates with the gamma complex (composed of gamma, delta, delta', psi and chi chains) and with the beta chain to form the complete DNA polymerase III complex.</text>
</comment>
<keyword evidence="9 11" id="KW-0239">DNA-directed DNA polymerase</keyword>
<dbReference type="CDD" id="cd00009">
    <property type="entry name" value="AAA"/>
    <property type="match status" value="1"/>
</dbReference>
<evidence type="ECO:0000256" key="1">
    <source>
        <dbReference type="ARBA" id="ARBA00006360"/>
    </source>
</evidence>
<feature type="region of interest" description="Disordered" evidence="12">
    <location>
        <begin position="384"/>
        <end position="467"/>
    </location>
</feature>
<dbReference type="CDD" id="cd18137">
    <property type="entry name" value="HLD_clamp_pol_III_gamma_tau"/>
    <property type="match status" value="1"/>
</dbReference>
<dbReference type="InterPro" id="IPR008921">
    <property type="entry name" value="DNA_pol3_clamp-load_cplx_C"/>
</dbReference>